<dbReference type="PANTHER" id="PTHR47171">
    <property type="entry name" value="FARA-RELATED"/>
    <property type="match status" value="1"/>
</dbReference>
<keyword evidence="5" id="KW-0539">Nucleus</keyword>
<keyword evidence="1" id="KW-0862">Zinc</keyword>
<evidence type="ECO:0000259" key="6">
    <source>
        <dbReference type="PROSITE" id="PS50048"/>
    </source>
</evidence>
<organism evidence="7 8">
    <name type="scientific">Fusarium oxysporum f. sp. lycopersici (strain 4287 / CBS 123668 / FGSC 9935 / NRRL 34936)</name>
    <name type="common">Fusarium vascular wilt of tomato</name>
    <dbReference type="NCBI Taxonomy" id="426428"/>
    <lineage>
        <taxon>Eukaryota</taxon>
        <taxon>Fungi</taxon>
        <taxon>Dikarya</taxon>
        <taxon>Ascomycota</taxon>
        <taxon>Pezizomycotina</taxon>
        <taxon>Sordariomycetes</taxon>
        <taxon>Hypocreomycetidae</taxon>
        <taxon>Hypocreales</taxon>
        <taxon>Nectriaceae</taxon>
        <taxon>Fusarium</taxon>
        <taxon>Fusarium oxysporum species complex</taxon>
    </lineage>
</organism>
<dbReference type="Proteomes" id="UP000009097">
    <property type="component" value="Unassembled WGS sequence"/>
</dbReference>
<dbReference type="EMBL" id="DS231707">
    <property type="protein sequence ID" value="KNB09320.1"/>
    <property type="molecule type" value="Genomic_DNA"/>
</dbReference>
<dbReference type="InterPro" id="IPR052073">
    <property type="entry name" value="Amide_Lactam_Regulators"/>
</dbReference>
<sequence length="210" mass="23578">MSDNPAATEAQQYTRHTIGRRKRRARRACLTCRSRKVRCDVMQKSPCSNCQWSSCECVVIGPRRSPCKKNKLDNKAFKHPKKEEVPVEATRDILSYPYSPTSSDIEVKDEESRVFEGSYPPIDYIHSPLTPISQLEDEYCFGSQYASSRAGQTSRIAWGNPSATSLSSPASSEITKEQESDPIIWYGGEGIDDDLIGSLLALPFDNLRHI</sequence>
<dbReference type="SMART" id="SM00066">
    <property type="entry name" value="GAL4"/>
    <property type="match status" value="1"/>
</dbReference>
<dbReference type="InterPro" id="IPR036864">
    <property type="entry name" value="Zn2-C6_fun-type_DNA-bd_sf"/>
</dbReference>
<evidence type="ECO:0000256" key="5">
    <source>
        <dbReference type="ARBA" id="ARBA00023242"/>
    </source>
</evidence>
<evidence type="ECO:0000256" key="2">
    <source>
        <dbReference type="ARBA" id="ARBA00023015"/>
    </source>
</evidence>
<dbReference type="CDD" id="cd00067">
    <property type="entry name" value="GAL4"/>
    <property type="match status" value="1"/>
</dbReference>
<reference evidence="7" key="1">
    <citation type="submission" date="2007-04" db="EMBL/GenBank/DDBJ databases">
        <authorList>
            <consortium name="The Broad Institute Genome Sequencing Platform"/>
            <person name="Birren B."/>
            <person name="Lander E."/>
            <person name="Galagan J."/>
            <person name="Nusbaum C."/>
            <person name="Devon K."/>
            <person name="Ma L.-J."/>
            <person name="Jaffe D."/>
            <person name="Butler J."/>
            <person name="Alvarez P."/>
            <person name="Gnerre S."/>
            <person name="Grabherr M."/>
            <person name="Kleber M."/>
            <person name="Mauceli E."/>
            <person name="Brockman W."/>
            <person name="MacCallum I.A."/>
            <person name="Young S."/>
            <person name="LaButti K."/>
            <person name="DeCaprio D."/>
            <person name="Crawford M."/>
            <person name="Koehrsen M."/>
            <person name="Engels R."/>
            <person name="Montgomery P."/>
            <person name="Pearson M."/>
            <person name="Howarth C."/>
            <person name="Larson L."/>
            <person name="White J."/>
            <person name="O'Leary S."/>
            <person name="Kodira C."/>
            <person name="Zeng Q."/>
            <person name="Yandava C."/>
            <person name="Alvarado L."/>
            <person name="Kistler C."/>
            <person name="Shim W.-B."/>
            <person name="Kang S."/>
            <person name="Woloshuk C."/>
        </authorList>
    </citation>
    <scope>NUCLEOTIDE SEQUENCE</scope>
    <source>
        <strain evidence="7">4287</strain>
    </source>
</reference>
<dbReference type="OrthoDB" id="5103166at2759"/>
<proteinExistence type="predicted"/>
<feature type="domain" description="Zn(2)-C6 fungal-type" evidence="6">
    <location>
        <begin position="28"/>
        <end position="59"/>
    </location>
</feature>
<dbReference type="InterPro" id="IPR001138">
    <property type="entry name" value="Zn2Cys6_DnaBD"/>
</dbReference>
<dbReference type="PROSITE" id="PS00463">
    <property type="entry name" value="ZN2_CY6_FUNGAL_1"/>
    <property type="match status" value="1"/>
</dbReference>
<dbReference type="GO" id="GO:0003677">
    <property type="term" value="F:DNA binding"/>
    <property type="evidence" value="ECO:0007669"/>
    <property type="project" value="UniProtKB-KW"/>
</dbReference>
<dbReference type="PANTHER" id="PTHR47171:SF1">
    <property type="entry name" value="ZN(II)2CYS6 TRANSCRIPTION FACTOR (EUROFUNG)"/>
    <property type="match status" value="1"/>
</dbReference>
<dbReference type="GO" id="GO:0000981">
    <property type="term" value="F:DNA-binding transcription factor activity, RNA polymerase II-specific"/>
    <property type="evidence" value="ECO:0007669"/>
    <property type="project" value="InterPro"/>
</dbReference>
<dbReference type="KEGG" id="fox:FOXG_20184"/>
<dbReference type="VEuPathDB" id="FungiDB:FOXG_20184"/>
<keyword evidence="2" id="KW-0805">Transcription regulation</keyword>
<dbReference type="GeneID" id="28960890"/>
<dbReference type="GO" id="GO:0008270">
    <property type="term" value="F:zinc ion binding"/>
    <property type="evidence" value="ECO:0007669"/>
    <property type="project" value="InterPro"/>
</dbReference>
<dbReference type="RefSeq" id="XP_018247365.1">
    <property type="nucleotide sequence ID" value="XM_018400449.1"/>
</dbReference>
<keyword evidence="3" id="KW-0238">DNA-binding</keyword>
<evidence type="ECO:0000313" key="7">
    <source>
        <dbReference type="EMBL" id="KNB09320.1"/>
    </source>
</evidence>
<reference evidence="7" key="2">
    <citation type="journal article" date="2010" name="Nature">
        <title>Comparative genomics reveals mobile pathogenicity chromosomes in Fusarium.</title>
        <authorList>
            <person name="Ma L.J."/>
            <person name="van der Does H.C."/>
            <person name="Borkovich K.A."/>
            <person name="Coleman J.J."/>
            <person name="Daboussi M.J."/>
            <person name="Di Pietro A."/>
            <person name="Dufresne M."/>
            <person name="Freitag M."/>
            <person name="Grabherr M."/>
            <person name="Henrissat B."/>
            <person name="Houterman P.M."/>
            <person name="Kang S."/>
            <person name="Shim W.B."/>
            <person name="Woloshuk C."/>
            <person name="Xie X."/>
            <person name="Xu J.R."/>
            <person name="Antoniw J."/>
            <person name="Baker S.E."/>
            <person name="Bluhm B.H."/>
            <person name="Breakspear A."/>
            <person name="Brown D.W."/>
            <person name="Butchko R.A."/>
            <person name="Chapman S."/>
            <person name="Coulson R."/>
            <person name="Coutinho P.M."/>
            <person name="Danchin E.G."/>
            <person name="Diener A."/>
            <person name="Gale L.R."/>
            <person name="Gardiner D.M."/>
            <person name="Goff S."/>
            <person name="Hammond-Kosack K.E."/>
            <person name="Hilburn K."/>
            <person name="Hua-Van A."/>
            <person name="Jonkers W."/>
            <person name="Kazan K."/>
            <person name="Kodira C.D."/>
            <person name="Koehrsen M."/>
            <person name="Kumar L."/>
            <person name="Lee Y.H."/>
            <person name="Li L."/>
            <person name="Manners J.M."/>
            <person name="Miranda-Saavedra D."/>
            <person name="Mukherjee M."/>
            <person name="Park G."/>
            <person name="Park J."/>
            <person name="Park S.Y."/>
            <person name="Proctor R.H."/>
            <person name="Regev A."/>
            <person name="Ruiz-Roldan M.C."/>
            <person name="Sain D."/>
            <person name="Sakthikumar S."/>
            <person name="Sykes S."/>
            <person name="Schwartz D.C."/>
            <person name="Turgeon B.G."/>
            <person name="Wapinski I."/>
            <person name="Yoder O."/>
            <person name="Young S."/>
            <person name="Zeng Q."/>
            <person name="Zhou S."/>
            <person name="Galagan J."/>
            <person name="Cuomo C.A."/>
            <person name="Kistler H.C."/>
            <person name="Rep M."/>
        </authorList>
    </citation>
    <scope>NUCLEOTIDE SEQUENCE [LARGE SCALE GENOMIC DNA]</scope>
    <source>
        <strain evidence="7">4287</strain>
    </source>
</reference>
<keyword evidence="4" id="KW-0804">Transcription</keyword>
<evidence type="ECO:0000256" key="1">
    <source>
        <dbReference type="ARBA" id="ARBA00022833"/>
    </source>
</evidence>
<accession>A0A0J9VEB4</accession>
<evidence type="ECO:0000313" key="8">
    <source>
        <dbReference type="Proteomes" id="UP000009097"/>
    </source>
</evidence>
<dbReference type="SUPFAM" id="SSF57701">
    <property type="entry name" value="Zn2/Cys6 DNA-binding domain"/>
    <property type="match status" value="1"/>
</dbReference>
<dbReference type="Gene3D" id="4.10.240.10">
    <property type="entry name" value="Zn(2)-C6 fungal-type DNA-binding domain"/>
    <property type="match status" value="1"/>
</dbReference>
<evidence type="ECO:0000256" key="3">
    <source>
        <dbReference type="ARBA" id="ARBA00023125"/>
    </source>
</evidence>
<protein>
    <recommendedName>
        <fullName evidence="6">Zn(2)-C6 fungal-type domain-containing protein</fullName>
    </recommendedName>
</protein>
<dbReference type="PROSITE" id="PS50048">
    <property type="entry name" value="ZN2_CY6_FUNGAL_2"/>
    <property type="match status" value="1"/>
</dbReference>
<evidence type="ECO:0000256" key="4">
    <source>
        <dbReference type="ARBA" id="ARBA00023163"/>
    </source>
</evidence>
<gene>
    <name evidence="7" type="ORF">FOXG_20184</name>
</gene>
<dbReference type="AlphaFoldDB" id="A0A0J9VEB4"/>
<dbReference type="Pfam" id="PF00172">
    <property type="entry name" value="Zn_clus"/>
    <property type="match status" value="1"/>
</dbReference>
<name>A0A0J9VEB4_FUSO4</name>